<evidence type="ECO:0000259" key="1">
    <source>
        <dbReference type="Pfam" id="PF13460"/>
    </source>
</evidence>
<dbReference type="AlphaFoldDB" id="A0A4Y9JE95"/>
<sequence>MRLTIIGAAGQIPGFLIPRVLEETDFKLTLAGRKVSQRLSYQDDRIRYVDGDMSRLDNVRQALEDADVVFVNEASPALLEPTIAVMKEKGIRRLIVAGVLGVYDEVVGDFGRWNEAMIGAYSLTNNRVIGAKLVDESDLDYTYLRMTWLYNQEGNRSYKLIPQGEPYKGAQVTRQAVAQYVMDLLQAPSRDLGVSVGIVEPGSEALAKPVFY</sequence>
<comment type="caution">
    <text evidence="2">The sequence shown here is derived from an EMBL/GenBank/DDBJ whole genome shotgun (WGS) entry which is preliminary data.</text>
</comment>
<evidence type="ECO:0000313" key="3">
    <source>
        <dbReference type="Proteomes" id="UP000297253"/>
    </source>
</evidence>
<dbReference type="EMBL" id="SPPD01000003">
    <property type="protein sequence ID" value="TFU98346.1"/>
    <property type="molecule type" value="Genomic_DNA"/>
</dbReference>
<dbReference type="Proteomes" id="UP000297253">
    <property type="component" value="Unassembled WGS sequence"/>
</dbReference>
<gene>
    <name evidence="2" type="ORF">E4T82_03025</name>
</gene>
<organism evidence="2 3">
    <name type="scientific">Streptococcus cuniculi</name>
    <dbReference type="NCBI Taxonomy" id="1432788"/>
    <lineage>
        <taxon>Bacteria</taxon>
        <taxon>Bacillati</taxon>
        <taxon>Bacillota</taxon>
        <taxon>Bacilli</taxon>
        <taxon>Lactobacillales</taxon>
        <taxon>Streptococcaceae</taxon>
        <taxon>Streptococcus</taxon>
    </lineage>
</organism>
<dbReference type="OrthoDB" id="9803892at2"/>
<dbReference type="Gene3D" id="3.40.50.720">
    <property type="entry name" value="NAD(P)-binding Rossmann-like Domain"/>
    <property type="match status" value="1"/>
</dbReference>
<dbReference type="InterPro" id="IPR036291">
    <property type="entry name" value="NAD(P)-bd_dom_sf"/>
</dbReference>
<protein>
    <submittedName>
        <fullName evidence="2">Saccharopine dehydrogenase</fullName>
    </submittedName>
</protein>
<reference evidence="2 3" key="1">
    <citation type="submission" date="2019-03" db="EMBL/GenBank/DDBJ databases">
        <title>Diversity of the mouse oral microbiome.</title>
        <authorList>
            <person name="Joseph S."/>
            <person name="Aduse-Opoku J."/>
            <person name="Curtis M."/>
            <person name="Wade W."/>
            <person name="Hashim A."/>
        </authorList>
    </citation>
    <scope>NUCLEOTIDE SEQUENCE [LARGE SCALE GENOMIC DNA]</scope>
    <source>
        <strain evidence="2 3">WM131</strain>
    </source>
</reference>
<proteinExistence type="predicted"/>
<name>A0A4Y9JE95_9STRE</name>
<evidence type="ECO:0000313" key="2">
    <source>
        <dbReference type="EMBL" id="TFU98346.1"/>
    </source>
</evidence>
<accession>A0A4Y9JE95</accession>
<dbReference type="SUPFAM" id="SSF51735">
    <property type="entry name" value="NAD(P)-binding Rossmann-fold domains"/>
    <property type="match status" value="1"/>
</dbReference>
<feature type="domain" description="NAD(P)-binding" evidence="1">
    <location>
        <begin position="7"/>
        <end position="188"/>
    </location>
</feature>
<dbReference type="RefSeq" id="WP_135181420.1">
    <property type="nucleotide sequence ID" value="NZ_JADGKZ010000003.1"/>
</dbReference>
<dbReference type="Pfam" id="PF13460">
    <property type="entry name" value="NAD_binding_10"/>
    <property type="match status" value="1"/>
</dbReference>
<dbReference type="InterPro" id="IPR016040">
    <property type="entry name" value="NAD(P)-bd_dom"/>
</dbReference>